<keyword evidence="1" id="KW-0472">Membrane</keyword>
<keyword evidence="1" id="KW-1133">Transmembrane helix</keyword>
<name>Z9JJ44_9GAMM</name>
<keyword evidence="5" id="KW-1185">Reference proteome</keyword>
<reference evidence="2 4" key="1">
    <citation type="journal article" date="2014" name="Genome Announc.">
        <title>Draft Genome Sequence of Xylella fastidiosa Pear Leaf Scorch Strain in Taiwan.</title>
        <authorList>
            <person name="Su C.C."/>
            <person name="Deng W.L."/>
            <person name="Jan F.J."/>
            <person name="Chang C.J."/>
            <person name="Huang H."/>
            <person name="Chen J."/>
        </authorList>
    </citation>
    <scope>NUCLEOTIDE SEQUENCE [LARGE SCALE GENOMIC DNA]</scope>
    <source>
        <strain evidence="2 4">PLS229</strain>
    </source>
</reference>
<evidence type="ECO:0000256" key="1">
    <source>
        <dbReference type="SAM" id="Phobius"/>
    </source>
</evidence>
<dbReference type="Proteomes" id="UP000020406">
    <property type="component" value="Unassembled WGS sequence"/>
</dbReference>
<keyword evidence="1" id="KW-0812">Transmembrane</keyword>
<dbReference type="AlphaFoldDB" id="Z9JJ44"/>
<dbReference type="RefSeq" id="WP_038271512.1">
    <property type="nucleotide sequence ID" value="NZ_CP053627.1"/>
</dbReference>
<dbReference type="EMBL" id="JAJPPU010000001">
    <property type="protein sequence ID" value="MCD8472337.1"/>
    <property type="molecule type" value="Genomic_DNA"/>
</dbReference>
<dbReference type="STRING" id="1444770.AF72_08745"/>
<evidence type="ECO:0000313" key="5">
    <source>
        <dbReference type="Proteomes" id="UP001430701"/>
    </source>
</evidence>
<organism evidence="2 4">
    <name type="scientific">Xylella taiwanensis</name>
    <dbReference type="NCBI Taxonomy" id="1444770"/>
    <lineage>
        <taxon>Bacteria</taxon>
        <taxon>Pseudomonadati</taxon>
        <taxon>Pseudomonadota</taxon>
        <taxon>Gammaproteobacteria</taxon>
        <taxon>Lysobacterales</taxon>
        <taxon>Lysobacteraceae</taxon>
        <taxon>Xylella</taxon>
    </lineage>
</organism>
<protein>
    <submittedName>
        <fullName evidence="2">Uncharacterized protein</fullName>
    </submittedName>
</protein>
<evidence type="ECO:0000313" key="4">
    <source>
        <dbReference type="Proteomes" id="UP000020406"/>
    </source>
</evidence>
<dbReference type="PATRIC" id="fig|1444770.3.peg.2075"/>
<sequence>MIEYRLHGWGRQLLSDDVRMSLDVLLTISTDLTDMAFRSCRNHWQRNVRHWTGFMVMLGRNGYILAAVMTYVPQLFVSVAFGIGEHVFHWHTCNLAGCP</sequence>
<dbReference type="Proteomes" id="UP001430701">
    <property type="component" value="Unassembled WGS sequence"/>
</dbReference>
<gene>
    <name evidence="2" type="ORF">AF72_08745</name>
    <name evidence="3" type="ORF">LPH55_02330</name>
</gene>
<proteinExistence type="predicted"/>
<evidence type="ECO:0000313" key="3">
    <source>
        <dbReference type="EMBL" id="MCD8472337.1"/>
    </source>
</evidence>
<dbReference type="EMBL" id="JDSQ01000013">
    <property type="protein sequence ID" value="EWS77856.1"/>
    <property type="molecule type" value="Genomic_DNA"/>
</dbReference>
<evidence type="ECO:0000313" key="2">
    <source>
        <dbReference type="EMBL" id="EWS77856.1"/>
    </source>
</evidence>
<accession>Z9JJ44</accession>
<dbReference type="GeneID" id="68901353"/>
<comment type="caution">
    <text evidence="2">The sequence shown here is derived from an EMBL/GenBank/DDBJ whole genome shotgun (WGS) entry which is preliminary data.</text>
</comment>
<reference evidence="3" key="2">
    <citation type="submission" date="2021-11" db="EMBL/GenBank/DDBJ databases">
        <title>Genome sequence of Xylella taiwanensis PLS432.</title>
        <authorList>
            <person name="Weng L.-W."/>
            <person name="Su C.-C."/>
            <person name="Tsai C.-W."/>
            <person name="Kuo C.-H."/>
        </authorList>
    </citation>
    <scope>NUCLEOTIDE SEQUENCE</scope>
    <source>
        <strain evidence="3">PLS432</strain>
    </source>
</reference>
<feature type="transmembrane region" description="Helical" evidence="1">
    <location>
        <begin position="63"/>
        <end position="83"/>
    </location>
</feature>
<dbReference type="KEGG" id="xtw:AB672_08615"/>